<dbReference type="EMBL" id="NEDP02005569">
    <property type="protein sequence ID" value="OWF38324.1"/>
    <property type="molecule type" value="Genomic_DNA"/>
</dbReference>
<evidence type="ECO:0000313" key="3">
    <source>
        <dbReference type="Proteomes" id="UP000242188"/>
    </source>
</evidence>
<dbReference type="Proteomes" id="UP000242188">
    <property type="component" value="Unassembled WGS sequence"/>
</dbReference>
<sequence>MSSEKICHLKDRLVELERFYHGACVQLSVLNVAMDELSHKYERADRGGDRTFRYILRMRMAMTEGVRNMFYEYATQKAFQISKVRQNILVEHAFSEESGDELDDNFLGYGVTRYVDDDEDEEDSELDETTEGQITM</sequence>
<comment type="caution">
    <text evidence="2">The sequence shown here is derived from an EMBL/GenBank/DDBJ whole genome shotgun (WGS) entry which is preliminary data.</text>
</comment>
<reference evidence="2 3" key="1">
    <citation type="journal article" date="2017" name="Nat. Ecol. Evol.">
        <title>Scallop genome provides insights into evolution of bilaterian karyotype and development.</title>
        <authorList>
            <person name="Wang S."/>
            <person name="Zhang J."/>
            <person name="Jiao W."/>
            <person name="Li J."/>
            <person name="Xun X."/>
            <person name="Sun Y."/>
            <person name="Guo X."/>
            <person name="Huan P."/>
            <person name="Dong B."/>
            <person name="Zhang L."/>
            <person name="Hu X."/>
            <person name="Sun X."/>
            <person name="Wang J."/>
            <person name="Zhao C."/>
            <person name="Wang Y."/>
            <person name="Wang D."/>
            <person name="Huang X."/>
            <person name="Wang R."/>
            <person name="Lv J."/>
            <person name="Li Y."/>
            <person name="Zhang Z."/>
            <person name="Liu B."/>
            <person name="Lu W."/>
            <person name="Hui Y."/>
            <person name="Liang J."/>
            <person name="Zhou Z."/>
            <person name="Hou R."/>
            <person name="Li X."/>
            <person name="Liu Y."/>
            <person name="Li H."/>
            <person name="Ning X."/>
            <person name="Lin Y."/>
            <person name="Zhao L."/>
            <person name="Xing Q."/>
            <person name="Dou J."/>
            <person name="Li Y."/>
            <person name="Mao J."/>
            <person name="Guo H."/>
            <person name="Dou H."/>
            <person name="Li T."/>
            <person name="Mu C."/>
            <person name="Jiang W."/>
            <person name="Fu Q."/>
            <person name="Fu X."/>
            <person name="Miao Y."/>
            <person name="Liu J."/>
            <person name="Yu Q."/>
            <person name="Li R."/>
            <person name="Liao H."/>
            <person name="Li X."/>
            <person name="Kong Y."/>
            <person name="Jiang Z."/>
            <person name="Chourrout D."/>
            <person name="Li R."/>
            <person name="Bao Z."/>
        </authorList>
    </citation>
    <scope>NUCLEOTIDE SEQUENCE [LARGE SCALE GENOMIC DNA]</scope>
    <source>
        <strain evidence="2 3">PY_sf001</strain>
    </source>
</reference>
<evidence type="ECO:0000256" key="1">
    <source>
        <dbReference type="SAM" id="MobiDB-lite"/>
    </source>
</evidence>
<gene>
    <name evidence="2" type="ORF">KP79_PYT17249</name>
</gene>
<dbReference type="AlphaFoldDB" id="A0A210PPE3"/>
<proteinExistence type="predicted"/>
<name>A0A210PPE3_MIZYE</name>
<evidence type="ECO:0000313" key="2">
    <source>
        <dbReference type="EMBL" id="OWF38324.1"/>
    </source>
</evidence>
<protein>
    <submittedName>
        <fullName evidence="2">Uncharacterized protein</fullName>
    </submittedName>
</protein>
<accession>A0A210PPE3</accession>
<feature type="compositionally biased region" description="Acidic residues" evidence="1">
    <location>
        <begin position="117"/>
        <end position="130"/>
    </location>
</feature>
<feature type="region of interest" description="Disordered" evidence="1">
    <location>
        <begin position="117"/>
        <end position="136"/>
    </location>
</feature>
<organism evidence="2 3">
    <name type="scientific">Mizuhopecten yessoensis</name>
    <name type="common">Japanese scallop</name>
    <name type="synonym">Patinopecten yessoensis</name>
    <dbReference type="NCBI Taxonomy" id="6573"/>
    <lineage>
        <taxon>Eukaryota</taxon>
        <taxon>Metazoa</taxon>
        <taxon>Spiralia</taxon>
        <taxon>Lophotrochozoa</taxon>
        <taxon>Mollusca</taxon>
        <taxon>Bivalvia</taxon>
        <taxon>Autobranchia</taxon>
        <taxon>Pteriomorphia</taxon>
        <taxon>Pectinida</taxon>
        <taxon>Pectinoidea</taxon>
        <taxon>Pectinidae</taxon>
        <taxon>Mizuhopecten</taxon>
    </lineage>
</organism>
<keyword evidence="3" id="KW-1185">Reference proteome</keyword>